<evidence type="ECO:0000313" key="7">
    <source>
        <dbReference type="EMBL" id="PHO17264.1"/>
    </source>
</evidence>
<feature type="domain" description="NADH:ubiquinone oxidoreductase 30kDa subunit" evidence="5">
    <location>
        <begin position="62"/>
        <end position="181"/>
    </location>
</feature>
<accession>A0A2G1DFM9</accession>
<dbReference type="NCBIfam" id="NF006304">
    <property type="entry name" value="PRK08491.1"/>
    <property type="match status" value="1"/>
</dbReference>
<keyword evidence="3" id="KW-1278">Translocase</keyword>
<dbReference type="AlphaFoldDB" id="A0A2G1DFM9"/>
<dbReference type="InterPro" id="IPR020396">
    <property type="entry name" value="NADH_UbQ_OxRdtase_CS"/>
</dbReference>
<sequence>MREYKDKKDVQQKSYFSDRFYVTPSIAKLDVSQDEIFENDIKYLTSNVNILKSYIEKEHLVIYINPVDNLKVAEILKNNLDYDMMMDISAIDYLASKGGFEIFYEFLSMRKHKRLRLKFFIQEKESINSVYGLFKMANWAEREMYDMYGIKILNHPNMKRILMPNDWQGHPLRKTYPLQGDEFAAWYEVDKIFGKEARDIIGPEIRDAAAIDRYDTTRFSRLGHEVPYGTEVTPNNEQKSSKEYVEEDGVAFIKKFKEDDTVILKERK</sequence>
<dbReference type="GO" id="GO:0048038">
    <property type="term" value="F:quinone binding"/>
    <property type="evidence" value="ECO:0007669"/>
    <property type="project" value="UniProtKB-KW"/>
</dbReference>
<evidence type="ECO:0000256" key="1">
    <source>
        <dbReference type="ARBA" id="ARBA00007569"/>
    </source>
</evidence>
<evidence type="ECO:0000259" key="5">
    <source>
        <dbReference type="Pfam" id="PF00329"/>
    </source>
</evidence>
<dbReference type="Gene3D" id="3.30.460.80">
    <property type="entry name" value="NADH:ubiquinone oxidoreductase, 30kDa subunit"/>
    <property type="match status" value="1"/>
</dbReference>
<evidence type="ECO:0000313" key="9">
    <source>
        <dbReference type="Proteomes" id="UP000262712"/>
    </source>
</evidence>
<dbReference type="Proteomes" id="UP000262712">
    <property type="component" value="Chromosome"/>
</dbReference>
<dbReference type="SUPFAM" id="SSF143243">
    <property type="entry name" value="Nqo5-like"/>
    <property type="match status" value="1"/>
</dbReference>
<evidence type="ECO:0000256" key="2">
    <source>
        <dbReference type="ARBA" id="ARBA00022448"/>
    </source>
</evidence>
<organism evidence="7 8">
    <name type="scientific">Malaciobacter molluscorum LMG 25693</name>
    <dbReference type="NCBI Taxonomy" id="870501"/>
    <lineage>
        <taxon>Bacteria</taxon>
        <taxon>Pseudomonadati</taxon>
        <taxon>Campylobacterota</taxon>
        <taxon>Epsilonproteobacteria</taxon>
        <taxon>Campylobacterales</taxon>
        <taxon>Arcobacteraceae</taxon>
        <taxon>Malaciobacter</taxon>
    </lineage>
</organism>
<dbReference type="InterPro" id="IPR010218">
    <property type="entry name" value="NADH_DH_suC"/>
</dbReference>
<dbReference type="GO" id="GO:0016651">
    <property type="term" value="F:oxidoreductase activity, acting on NAD(P)H"/>
    <property type="evidence" value="ECO:0007669"/>
    <property type="project" value="InterPro"/>
</dbReference>
<gene>
    <name evidence="6" type="primary">nuoC2</name>
    <name evidence="6" type="ORF">AMOL_2643</name>
    <name evidence="7" type="ORF">CPU12_11180</name>
</gene>
<reference evidence="7 8" key="1">
    <citation type="submission" date="2017-09" db="EMBL/GenBank/DDBJ databases">
        <title>Arcobacter canalis sp. nov., a new species isolated from a water canal contaminated with urban sewage.</title>
        <authorList>
            <person name="Perez-Cataluna A."/>
            <person name="Salas-Masso N."/>
            <person name="Figueras M.J."/>
        </authorList>
    </citation>
    <scope>NUCLEOTIDE SEQUENCE [LARGE SCALE GENOMIC DNA]</scope>
    <source>
        <strain evidence="7 8">F98-3</strain>
    </source>
</reference>
<keyword evidence="2 3" id="KW-0813">Transport</keyword>
<evidence type="ECO:0000313" key="8">
    <source>
        <dbReference type="Proteomes" id="UP000221222"/>
    </source>
</evidence>
<keyword evidence="6" id="KW-0560">Oxidoreductase</keyword>
<comment type="catalytic activity">
    <reaction evidence="4">
        <text>a quinone + NADH + 5 H(+)(in) = a quinol + NAD(+) + 4 H(+)(out)</text>
        <dbReference type="Rhea" id="RHEA:57888"/>
        <dbReference type="ChEBI" id="CHEBI:15378"/>
        <dbReference type="ChEBI" id="CHEBI:24646"/>
        <dbReference type="ChEBI" id="CHEBI:57540"/>
        <dbReference type="ChEBI" id="CHEBI:57945"/>
        <dbReference type="ChEBI" id="CHEBI:132124"/>
    </reaction>
</comment>
<keyword evidence="8" id="KW-1185">Reference proteome</keyword>
<dbReference type="KEGG" id="amol:AMOL_2643"/>
<evidence type="ECO:0000256" key="3">
    <source>
        <dbReference type="RuleBase" id="RU003456"/>
    </source>
</evidence>
<evidence type="ECO:0000256" key="4">
    <source>
        <dbReference type="RuleBase" id="RU003582"/>
    </source>
</evidence>
<dbReference type="Proteomes" id="UP000221222">
    <property type="component" value="Unassembled WGS sequence"/>
</dbReference>
<dbReference type="Pfam" id="PF00329">
    <property type="entry name" value="Complex1_30kDa"/>
    <property type="match status" value="1"/>
</dbReference>
<dbReference type="InterPro" id="IPR037232">
    <property type="entry name" value="NADH_quin_OxRdtase_su_C/D-like"/>
</dbReference>
<evidence type="ECO:0000313" key="6">
    <source>
        <dbReference type="EMBL" id="AXX93582.1"/>
    </source>
</evidence>
<dbReference type="GO" id="GO:0008137">
    <property type="term" value="F:NADH dehydrogenase (ubiquinone) activity"/>
    <property type="evidence" value="ECO:0007669"/>
    <property type="project" value="InterPro"/>
</dbReference>
<dbReference type="EC" id="7.1.1.-" evidence="4"/>
<dbReference type="InterPro" id="IPR001268">
    <property type="entry name" value="NADH_UbQ_OxRdtase_30kDa_su"/>
</dbReference>
<protein>
    <recommendedName>
        <fullName evidence="4">NADH-quinone oxidoreductase</fullName>
        <ecNumber evidence="4">7.1.1.-</ecNumber>
    </recommendedName>
</protein>
<dbReference type="EMBL" id="CP032098">
    <property type="protein sequence ID" value="AXX93582.1"/>
    <property type="molecule type" value="Genomic_DNA"/>
</dbReference>
<dbReference type="RefSeq" id="WP_099343208.1">
    <property type="nucleotide sequence ID" value="NZ_CP032098.1"/>
</dbReference>
<comment type="function">
    <text evidence="4">NDH-1 shuttles electrons from NADH, via FMN and iron-sulfur (Fe-S) centers, to quinones in the respiratory chain.</text>
</comment>
<keyword evidence="4" id="KW-0874">Quinone</keyword>
<keyword evidence="3" id="KW-0520">NAD</keyword>
<dbReference type="PANTHER" id="PTHR10884:SF14">
    <property type="entry name" value="NADH DEHYDROGENASE [UBIQUINONE] IRON-SULFUR PROTEIN 3, MITOCHONDRIAL"/>
    <property type="match status" value="1"/>
</dbReference>
<proteinExistence type="inferred from homology"/>
<dbReference type="NCBIfam" id="TIGR01961">
    <property type="entry name" value="NuoC_fam"/>
    <property type="match status" value="1"/>
</dbReference>
<dbReference type="PROSITE" id="PS00542">
    <property type="entry name" value="COMPLEX1_30K"/>
    <property type="match status" value="1"/>
</dbReference>
<reference evidence="6 9" key="2">
    <citation type="submission" date="2018-08" db="EMBL/GenBank/DDBJ databases">
        <title>Complete genome of the Arcobacter molluscorum type strain LMG 25693.</title>
        <authorList>
            <person name="Miller W.G."/>
            <person name="Yee E."/>
            <person name="Bono J.L."/>
        </authorList>
    </citation>
    <scope>NUCLEOTIDE SEQUENCE [LARGE SCALE GENOMIC DNA]</scope>
    <source>
        <strain evidence="6 9">CECT 7696</strain>
    </source>
</reference>
<name>A0A2G1DFM9_9BACT</name>
<dbReference type="EMBL" id="NXFY01000020">
    <property type="protein sequence ID" value="PHO17264.1"/>
    <property type="molecule type" value="Genomic_DNA"/>
</dbReference>
<dbReference type="PANTHER" id="PTHR10884">
    <property type="entry name" value="NADH DEHYDROGENASE UBIQUINONE IRON-SULFUR PROTEIN 3"/>
    <property type="match status" value="1"/>
</dbReference>
<comment type="similarity">
    <text evidence="1 3">Belongs to the complex I 30 kDa subunit family.</text>
</comment>